<dbReference type="Proteomes" id="UP001232245">
    <property type="component" value="Unassembled WGS sequence"/>
</dbReference>
<feature type="domain" description="GGDEF" evidence="5">
    <location>
        <begin position="351"/>
        <end position="483"/>
    </location>
</feature>
<dbReference type="Pfam" id="PF00989">
    <property type="entry name" value="PAS"/>
    <property type="match status" value="1"/>
</dbReference>
<evidence type="ECO:0000256" key="1">
    <source>
        <dbReference type="SAM" id="Phobius"/>
    </source>
</evidence>
<dbReference type="InterPro" id="IPR001610">
    <property type="entry name" value="PAC"/>
</dbReference>
<dbReference type="PANTHER" id="PTHR44757">
    <property type="entry name" value="DIGUANYLATE CYCLASE DGCP"/>
    <property type="match status" value="1"/>
</dbReference>
<evidence type="ECO:0000259" key="3">
    <source>
        <dbReference type="PROSITE" id="PS50113"/>
    </source>
</evidence>
<dbReference type="Gene3D" id="3.20.20.450">
    <property type="entry name" value="EAL domain"/>
    <property type="match status" value="1"/>
</dbReference>
<dbReference type="SMART" id="SM00052">
    <property type="entry name" value="EAL"/>
    <property type="match status" value="1"/>
</dbReference>
<dbReference type="Gene3D" id="3.30.450.20">
    <property type="entry name" value="PAS domain"/>
    <property type="match status" value="2"/>
</dbReference>
<feature type="domain" description="EAL" evidence="4">
    <location>
        <begin position="492"/>
        <end position="745"/>
    </location>
</feature>
<gene>
    <name evidence="6" type="ORF">J2S02_002949</name>
</gene>
<evidence type="ECO:0000259" key="2">
    <source>
        <dbReference type="PROSITE" id="PS50112"/>
    </source>
</evidence>
<dbReference type="EMBL" id="JAUSTZ010000005">
    <property type="protein sequence ID" value="MDQ0226604.1"/>
    <property type="molecule type" value="Genomic_DNA"/>
</dbReference>
<keyword evidence="7" id="KW-1185">Reference proteome</keyword>
<sequence length="745" mass="85039">MKNKTGKLICLTITLFFTSFLLTLFILPLRMDTFLHSAVICIIFFIALTPLYILIKRSHHEELEKQKQNNPYFAILEKIPEIVVIHQNGMILYINQTGAKTLGANTPEELLGKSVYHFLHPANREQAKEGVKLLEEKSTLDLVEQRATSLDGQEIHLETITFSIDYNGQKAILSISRNISLKKKAREEQIQNEVKYRTIFEYANDAIYLFGLDNDGMPLNFIDINQIGCERFGYTKEELLAMTPLDITSNDRLDKIQETQQKLLEKGYTTFEGEYISKSGEKIPSEISVRILRLGDANYALAISRDISERKKAQEKIKQLAYTDSLTNLYNRKYFKKYLDKAIGNPIFEQEQLAVLFIDINRFKIINKTLGPHIGDLLLIEVAKRLKLLVSEKSLLARQSDDEFSIVIRHANQEIATELSEQIIYVFQHPFIIEGHKIFTTPSIGISLYPINGKDADTLIKNADTAMFVAKTKGANVVEYYSDEMIKKNKRKMLLESALRNALHNNELHLHYQPKVNLQTRKLVGVEALLRWNSNKYGMISPGEFIPIAEETGLIIPIGEWVLKTACTQNKQWQDEGYEPITMCINLSARQFQQYNILDKIANILQETNLEPKYLNIEVTETMAMIDLEQSIEKLNALKRLGVSISLDDFGTGYSSLNYLHKFPLDVLKIDQSFIRNINSDKQSAAIVKAIISVSKSLDLTVIAEGVEIIDQIDFLLSEQCDEVQGYYFSPPVPSKKLEEMLTPA</sequence>
<keyword evidence="1" id="KW-0812">Transmembrane</keyword>
<dbReference type="PROSITE" id="PS50112">
    <property type="entry name" value="PAS"/>
    <property type="match status" value="2"/>
</dbReference>
<evidence type="ECO:0000313" key="6">
    <source>
        <dbReference type="EMBL" id="MDQ0226604.1"/>
    </source>
</evidence>
<dbReference type="NCBIfam" id="TIGR00229">
    <property type="entry name" value="sensory_box"/>
    <property type="match status" value="2"/>
</dbReference>
<feature type="domain" description="PAC" evidence="3">
    <location>
        <begin position="269"/>
        <end position="319"/>
    </location>
</feature>
<dbReference type="SMART" id="SM00091">
    <property type="entry name" value="PAS"/>
    <property type="match status" value="2"/>
</dbReference>
<dbReference type="InterPro" id="IPR000014">
    <property type="entry name" value="PAS"/>
</dbReference>
<feature type="transmembrane region" description="Helical" evidence="1">
    <location>
        <begin position="7"/>
        <end position="27"/>
    </location>
</feature>
<dbReference type="InterPro" id="IPR035965">
    <property type="entry name" value="PAS-like_dom_sf"/>
</dbReference>
<keyword evidence="1" id="KW-1133">Transmembrane helix</keyword>
<dbReference type="InterPro" id="IPR029787">
    <property type="entry name" value="Nucleotide_cyclase"/>
</dbReference>
<dbReference type="Gene3D" id="3.30.70.270">
    <property type="match status" value="1"/>
</dbReference>
<organism evidence="6 7">
    <name type="scientific">Metabacillus niabensis</name>
    <dbReference type="NCBI Taxonomy" id="324854"/>
    <lineage>
        <taxon>Bacteria</taxon>
        <taxon>Bacillati</taxon>
        <taxon>Bacillota</taxon>
        <taxon>Bacilli</taxon>
        <taxon>Bacillales</taxon>
        <taxon>Bacillaceae</taxon>
        <taxon>Metabacillus</taxon>
    </lineage>
</organism>
<proteinExistence type="predicted"/>
<dbReference type="InterPro" id="IPR043128">
    <property type="entry name" value="Rev_trsase/Diguanyl_cyclase"/>
</dbReference>
<dbReference type="RefSeq" id="WP_307190745.1">
    <property type="nucleotide sequence ID" value="NZ_JAUSTZ010000005.1"/>
</dbReference>
<dbReference type="InterPro" id="IPR001633">
    <property type="entry name" value="EAL_dom"/>
</dbReference>
<evidence type="ECO:0000259" key="5">
    <source>
        <dbReference type="PROSITE" id="PS50887"/>
    </source>
</evidence>
<dbReference type="CDD" id="cd01948">
    <property type="entry name" value="EAL"/>
    <property type="match status" value="1"/>
</dbReference>
<dbReference type="InterPro" id="IPR013767">
    <property type="entry name" value="PAS_fold"/>
</dbReference>
<evidence type="ECO:0000259" key="4">
    <source>
        <dbReference type="PROSITE" id="PS50883"/>
    </source>
</evidence>
<feature type="domain" description="PAS" evidence="2">
    <location>
        <begin position="82"/>
        <end position="138"/>
    </location>
</feature>
<keyword evidence="1" id="KW-0472">Membrane</keyword>
<dbReference type="InterPro" id="IPR035919">
    <property type="entry name" value="EAL_sf"/>
</dbReference>
<dbReference type="InterPro" id="IPR052155">
    <property type="entry name" value="Biofilm_reg_signaling"/>
</dbReference>
<dbReference type="PROSITE" id="PS50887">
    <property type="entry name" value="GGDEF"/>
    <property type="match status" value="1"/>
</dbReference>
<protein>
    <submittedName>
        <fullName evidence="6">Diguanylate cyclase (GGDEF)-like protein/PAS domain S-box-containing protein</fullName>
    </submittedName>
</protein>
<dbReference type="PROSITE" id="PS50883">
    <property type="entry name" value="EAL"/>
    <property type="match status" value="1"/>
</dbReference>
<dbReference type="CDD" id="cd01949">
    <property type="entry name" value="GGDEF"/>
    <property type="match status" value="1"/>
</dbReference>
<accession>A0ABT9Z2X2</accession>
<dbReference type="SMART" id="SM00086">
    <property type="entry name" value="PAC"/>
    <property type="match status" value="2"/>
</dbReference>
<name>A0ABT9Z2X2_9BACI</name>
<dbReference type="Pfam" id="PF00563">
    <property type="entry name" value="EAL"/>
    <property type="match status" value="1"/>
</dbReference>
<dbReference type="SUPFAM" id="SSF141868">
    <property type="entry name" value="EAL domain-like"/>
    <property type="match status" value="1"/>
</dbReference>
<dbReference type="InterPro" id="IPR000700">
    <property type="entry name" value="PAS-assoc_C"/>
</dbReference>
<evidence type="ECO:0000313" key="7">
    <source>
        <dbReference type="Proteomes" id="UP001232245"/>
    </source>
</evidence>
<dbReference type="CDD" id="cd00130">
    <property type="entry name" value="PAS"/>
    <property type="match status" value="2"/>
</dbReference>
<dbReference type="Pfam" id="PF00990">
    <property type="entry name" value="GGDEF"/>
    <property type="match status" value="1"/>
</dbReference>
<dbReference type="InterPro" id="IPR000160">
    <property type="entry name" value="GGDEF_dom"/>
</dbReference>
<dbReference type="Pfam" id="PF13426">
    <property type="entry name" value="PAS_9"/>
    <property type="match status" value="1"/>
</dbReference>
<reference evidence="6 7" key="1">
    <citation type="submission" date="2023-07" db="EMBL/GenBank/DDBJ databases">
        <title>Genomic Encyclopedia of Type Strains, Phase IV (KMG-IV): sequencing the most valuable type-strain genomes for metagenomic binning, comparative biology and taxonomic classification.</title>
        <authorList>
            <person name="Goeker M."/>
        </authorList>
    </citation>
    <scope>NUCLEOTIDE SEQUENCE [LARGE SCALE GENOMIC DNA]</scope>
    <source>
        <strain evidence="6 7">DSM 17723</strain>
    </source>
</reference>
<feature type="transmembrane region" description="Helical" evidence="1">
    <location>
        <begin position="33"/>
        <end position="55"/>
    </location>
</feature>
<dbReference type="PROSITE" id="PS50113">
    <property type="entry name" value="PAC"/>
    <property type="match status" value="1"/>
</dbReference>
<feature type="domain" description="PAS" evidence="2">
    <location>
        <begin position="192"/>
        <end position="267"/>
    </location>
</feature>
<dbReference type="NCBIfam" id="TIGR00254">
    <property type="entry name" value="GGDEF"/>
    <property type="match status" value="1"/>
</dbReference>
<dbReference type="SUPFAM" id="SSF55785">
    <property type="entry name" value="PYP-like sensor domain (PAS domain)"/>
    <property type="match status" value="2"/>
</dbReference>
<dbReference type="SMART" id="SM00267">
    <property type="entry name" value="GGDEF"/>
    <property type="match status" value="1"/>
</dbReference>
<dbReference type="SUPFAM" id="SSF55073">
    <property type="entry name" value="Nucleotide cyclase"/>
    <property type="match status" value="1"/>
</dbReference>
<comment type="caution">
    <text evidence="6">The sequence shown here is derived from an EMBL/GenBank/DDBJ whole genome shotgun (WGS) entry which is preliminary data.</text>
</comment>
<dbReference type="PANTHER" id="PTHR44757:SF2">
    <property type="entry name" value="BIOFILM ARCHITECTURE MAINTENANCE PROTEIN MBAA"/>
    <property type="match status" value="1"/>
</dbReference>